<feature type="coiled-coil region" evidence="1">
    <location>
        <begin position="464"/>
        <end position="491"/>
    </location>
</feature>
<evidence type="ECO:0000256" key="1">
    <source>
        <dbReference type="SAM" id="Coils"/>
    </source>
</evidence>
<dbReference type="AlphaFoldDB" id="A0AA38RLI8"/>
<keyword evidence="5" id="KW-1185">Reference proteome</keyword>
<protein>
    <submittedName>
        <fullName evidence="4">AT hook domain-containing protein</fullName>
    </submittedName>
</protein>
<feature type="region of interest" description="Disordered" evidence="2">
    <location>
        <begin position="35"/>
        <end position="170"/>
    </location>
</feature>
<gene>
    <name evidence="4" type="ORF">NKR23_g2603</name>
</gene>
<dbReference type="InterPro" id="IPR048743">
    <property type="entry name" value="AME1"/>
</dbReference>
<organism evidence="4 5">
    <name type="scientific">Pleurostoma richardsiae</name>
    <dbReference type="NCBI Taxonomy" id="41990"/>
    <lineage>
        <taxon>Eukaryota</taxon>
        <taxon>Fungi</taxon>
        <taxon>Dikarya</taxon>
        <taxon>Ascomycota</taxon>
        <taxon>Pezizomycotina</taxon>
        <taxon>Sordariomycetes</taxon>
        <taxon>Sordariomycetidae</taxon>
        <taxon>Calosphaeriales</taxon>
        <taxon>Pleurostomataceae</taxon>
        <taxon>Pleurostoma</taxon>
    </lineage>
</organism>
<feature type="compositionally biased region" description="Basic residues" evidence="2">
    <location>
        <begin position="111"/>
        <end position="121"/>
    </location>
</feature>
<accession>A0AA38RLI8</accession>
<evidence type="ECO:0000313" key="4">
    <source>
        <dbReference type="EMBL" id="KAJ9151916.1"/>
    </source>
</evidence>
<dbReference type="Proteomes" id="UP001174694">
    <property type="component" value="Unassembled WGS sequence"/>
</dbReference>
<feature type="compositionally biased region" description="Basic residues" evidence="2">
    <location>
        <begin position="218"/>
        <end position="227"/>
    </location>
</feature>
<evidence type="ECO:0000313" key="5">
    <source>
        <dbReference type="Proteomes" id="UP001174694"/>
    </source>
</evidence>
<feature type="compositionally biased region" description="Acidic residues" evidence="2">
    <location>
        <begin position="259"/>
        <end position="294"/>
    </location>
</feature>
<dbReference type="EMBL" id="JANBVO010000005">
    <property type="protein sequence ID" value="KAJ9151916.1"/>
    <property type="molecule type" value="Genomic_DNA"/>
</dbReference>
<comment type="caution">
    <text evidence="4">The sequence shown here is derived from an EMBL/GenBank/DDBJ whole genome shotgun (WGS) entry which is preliminary data.</text>
</comment>
<feature type="region of interest" description="Disordered" evidence="2">
    <location>
        <begin position="194"/>
        <end position="392"/>
    </location>
</feature>
<evidence type="ECO:0000256" key="2">
    <source>
        <dbReference type="SAM" id="MobiDB-lite"/>
    </source>
</evidence>
<feature type="domain" description="Inner kinetochore subunit AME1" evidence="3">
    <location>
        <begin position="394"/>
        <end position="585"/>
    </location>
</feature>
<proteinExistence type="predicted"/>
<feature type="compositionally biased region" description="Basic residues" evidence="2">
    <location>
        <begin position="328"/>
        <end position="344"/>
    </location>
</feature>
<sequence>MATSRQERMQERLRGANVHQVQDVAFDFAFAVSPAQPAAQGAPEPSPVPRTTPNTSAKRKRLDEDAPPTRRSVPPQPQTQQNDAVLSARRRASKPDVYSMTDASSADERMHPRKSARKSTPPRREADKGTVPVTTPRVSSVAAVEEMVAESPADAPGSGQRQRLEPSSAISTSVLLQQGLSAMEAMNDEYEGLQASSPLLRKRGAAAESPPATVTRAGARRSARHSVKNAEEEDELSPEKSTESPQPRRRIKQLVAEEVLAETEGEEDELSGNFEEEAAEPQEEEAEEADEIGDVEAARYLGRGRSQRHHPAPSPELDSSISQEQPVPKRRRMTAKKSPAKQRQPKAPPTKSKRPSNAKQDESSGRIEITVQRFPKRKASDPEADELLGDIPQASRDSVNAVDVFRELSEQFISGILEKARGRLQSEEDASARREARVHKRALEAFKEELGTRLLEQTIALDNLHTLKQRVRRAQKDKITLRNEILRIRAEREQVALRMDAIRIKHEEDSKRAHHHIDLSSAMHDVDLAIEQGQAAPELSAAEQKLADLANLELLVSRVSEQACSTPEGGGTLNQIKSFNSFLERVAAAI</sequence>
<feature type="compositionally biased region" description="Low complexity" evidence="2">
    <location>
        <begin position="130"/>
        <end position="151"/>
    </location>
</feature>
<name>A0AA38RLI8_9PEZI</name>
<dbReference type="Pfam" id="PF20994">
    <property type="entry name" value="CENPU"/>
    <property type="match status" value="1"/>
</dbReference>
<reference evidence="4" key="1">
    <citation type="submission" date="2022-07" db="EMBL/GenBank/DDBJ databases">
        <title>Fungi with potential for degradation of polypropylene.</title>
        <authorList>
            <person name="Gostincar C."/>
        </authorList>
    </citation>
    <scope>NUCLEOTIDE SEQUENCE</scope>
    <source>
        <strain evidence="4">EXF-13308</strain>
    </source>
</reference>
<evidence type="ECO:0000259" key="3">
    <source>
        <dbReference type="Pfam" id="PF20994"/>
    </source>
</evidence>
<keyword evidence="1" id="KW-0175">Coiled coil</keyword>